<evidence type="ECO:0000256" key="6">
    <source>
        <dbReference type="SAM" id="Phobius"/>
    </source>
</evidence>
<dbReference type="PANTHER" id="PTHR48041:SF139">
    <property type="entry name" value="PROTEIN SCARLET"/>
    <property type="match status" value="1"/>
</dbReference>
<proteinExistence type="predicted"/>
<dbReference type="GO" id="GO:0016020">
    <property type="term" value="C:membrane"/>
    <property type="evidence" value="ECO:0007669"/>
    <property type="project" value="UniProtKB-SubCell"/>
</dbReference>
<evidence type="ECO:0000256" key="4">
    <source>
        <dbReference type="ARBA" id="ARBA00022989"/>
    </source>
</evidence>
<evidence type="ECO:0000259" key="7">
    <source>
        <dbReference type="Pfam" id="PF19055"/>
    </source>
</evidence>
<dbReference type="InParanoid" id="S7XP89"/>
<dbReference type="STRING" id="1358809.S7XP89"/>
<keyword evidence="9" id="KW-1185">Reference proteome</keyword>
<feature type="transmembrane region" description="Helical" evidence="6">
    <location>
        <begin position="212"/>
        <end position="239"/>
    </location>
</feature>
<feature type="transmembrane region" description="Helical" evidence="6">
    <location>
        <begin position="420"/>
        <end position="442"/>
    </location>
</feature>
<evidence type="ECO:0000256" key="2">
    <source>
        <dbReference type="ARBA" id="ARBA00022448"/>
    </source>
</evidence>
<evidence type="ECO:0000256" key="3">
    <source>
        <dbReference type="ARBA" id="ARBA00022692"/>
    </source>
</evidence>
<feature type="transmembrane region" description="Helical" evidence="6">
    <location>
        <begin position="259"/>
        <end position="286"/>
    </location>
</feature>
<evidence type="ECO:0000256" key="1">
    <source>
        <dbReference type="ARBA" id="ARBA00004141"/>
    </source>
</evidence>
<dbReference type="EMBL" id="ATCN01001321">
    <property type="protein sequence ID" value="EPR77728.1"/>
    <property type="molecule type" value="Genomic_DNA"/>
</dbReference>
<feature type="transmembrane region" description="Helical" evidence="6">
    <location>
        <begin position="356"/>
        <end position="381"/>
    </location>
</feature>
<feature type="transmembrane region" description="Helical" evidence="6">
    <location>
        <begin position="171"/>
        <end position="192"/>
    </location>
</feature>
<gene>
    <name evidence="8" type="ORF">SLOPH_95</name>
</gene>
<accession>S7XP89</accession>
<keyword evidence="4 6" id="KW-1133">Transmembrane helix</keyword>
<dbReference type="InterPro" id="IPR027417">
    <property type="entry name" value="P-loop_NTPase"/>
</dbReference>
<dbReference type="PANTHER" id="PTHR48041">
    <property type="entry name" value="ABC TRANSPORTER G FAMILY MEMBER 28"/>
    <property type="match status" value="1"/>
</dbReference>
<keyword evidence="5 6" id="KW-0472">Membrane</keyword>
<feature type="transmembrane region" description="Helical" evidence="6">
    <location>
        <begin position="292"/>
        <end position="314"/>
    </location>
</feature>
<name>S7XP89_SPRLO</name>
<sequence>KRTMIAVELVSDPDLIFLDEPTSGLDTYITISFVKLLKEYAIKSGKTIIITIHQPPQEAFRCFDDLLLLAKGKTIYCGETNKCKKFFKSYGFVRNKASPFSDFVLEVLVKEKIENNAIQEMIKQNNLKYDNGQLSTYKQKTRNDMFFDFKFNLKHILLLTKRRFSVYNLTMGRVIFLLLKLLVIGLSIYILHDQTDKYDKNGKSEYSALFSLILIYNLYMLFYFAFITISCSGAIFSILPEYKVIKREIGVQSYSMLSYFCSIYIFEFIEQFPFVLIYIIATYVLLKKFLSFLTIFISFGIFVVVLPSFILLGSITRNSKLLYFLIAIPLIFAFSYTIPFHTVIEDPDFKKLPESVFNLIVSINGIWPLSLFIHLFLYIMIKFFTIERLLEIVPLEEKERIIKNTLEYVYKTMPPVRMPIVTYICYSILMILVYILLCIFLIEIMLQPAMRMKFSNKK</sequence>
<dbReference type="Proteomes" id="UP000014978">
    <property type="component" value="Unassembled WGS sequence"/>
</dbReference>
<feature type="domain" description="ABC transporter family G" evidence="7">
    <location>
        <begin position="53"/>
        <end position="117"/>
    </location>
</feature>
<organism evidence="8 9">
    <name type="scientific">Spraguea lophii (strain 42_110)</name>
    <name type="common">Microsporidian parasite</name>
    <dbReference type="NCBI Taxonomy" id="1358809"/>
    <lineage>
        <taxon>Eukaryota</taxon>
        <taxon>Fungi</taxon>
        <taxon>Fungi incertae sedis</taxon>
        <taxon>Microsporidia</taxon>
        <taxon>Spragueidae</taxon>
        <taxon>Spraguea</taxon>
    </lineage>
</organism>
<dbReference type="OrthoDB" id="2141921at2759"/>
<dbReference type="Pfam" id="PF19055">
    <property type="entry name" value="ABC2_membrane_7"/>
    <property type="match status" value="1"/>
</dbReference>
<dbReference type="VEuPathDB" id="MicrosporidiaDB:SLOPH_95"/>
<keyword evidence="3 6" id="KW-0812">Transmembrane</keyword>
<dbReference type="Gene3D" id="3.40.50.300">
    <property type="entry name" value="P-loop containing nucleotide triphosphate hydrolases"/>
    <property type="match status" value="1"/>
</dbReference>
<feature type="transmembrane region" description="Helical" evidence="6">
    <location>
        <begin position="321"/>
        <end position="344"/>
    </location>
</feature>
<dbReference type="SUPFAM" id="SSF52540">
    <property type="entry name" value="P-loop containing nucleoside triphosphate hydrolases"/>
    <property type="match status" value="1"/>
</dbReference>
<dbReference type="InterPro" id="IPR050352">
    <property type="entry name" value="ABCG_transporters"/>
</dbReference>
<keyword evidence="2" id="KW-0813">Transport</keyword>
<dbReference type="HOGENOM" id="CLU_020421_1_0_1"/>
<evidence type="ECO:0000256" key="5">
    <source>
        <dbReference type="ARBA" id="ARBA00023136"/>
    </source>
</evidence>
<evidence type="ECO:0000313" key="8">
    <source>
        <dbReference type="EMBL" id="EPR77728.1"/>
    </source>
</evidence>
<feature type="non-terminal residue" evidence="8">
    <location>
        <position position="1"/>
    </location>
</feature>
<dbReference type="AlphaFoldDB" id="S7XP89"/>
<reference evidence="9" key="1">
    <citation type="journal article" date="2013" name="PLoS Genet.">
        <title>The genome of Spraguea lophii and the basis of host-microsporidian interactions.</title>
        <authorList>
            <person name="Campbell S.E."/>
            <person name="Williams T.A."/>
            <person name="Yousuf A."/>
            <person name="Soanes D.M."/>
            <person name="Paszkiewicz K.H."/>
            <person name="Williams B.A.P."/>
        </authorList>
    </citation>
    <scope>NUCLEOTIDE SEQUENCE [LARGE SCALE GENOMIC DNA]</scope>
    <source>
        <strain evidence="9">42_110</strain>
    </source>
</reference>
<dbReference type="InterPro" id="IPR043926">
    <property type="entry name" value="ABCG_dom"/>
</dbReference>
<protein>
    <submittedName>
        <fullName evidence="8">ABC-transporter like protein</fullName>
    </submittedName>
</protein>
<comment type="subcellular location">
    <subcellularLocation>
        <location evidence="1">Membrane</location>
        <topology evidence="1">Multi-pass membrane protein</topology>
    </subcellularLocation>
</comment>
<dbReference type="GO" id="GO:0140359">
    <property type="term" value="F:ABC-type transporter activity"/>
    <property type="evidence" value="ECO:0007669"/>
    <property type="project" value="InterPro"/>
</dbReference>
<comment type="caution">
    <text evidence="8">The sequence shown here is derived from an EMBL/GenBank/DDBJ whole genome shotgun (WGS) entry which is preliminary data.</text>
</comment>
<evidence type="ECO:0000313" key="9">
    <source>
        <dbReference type="Proteomes" id="UP000014978"/>
    </source>
</evidence>